<evidence type="ECO:0000256" key="3">
    <source>
        <dbReference type="RuleBase" id="RU000682"/>
    </source>
</evidence>
<feature type="domain" description="Homeobox" evidence="4">
    <location>
        <begin position="575"/>
        <end position="635"/>
    </location>
</feature>
<dbReference type="GO" id="GO:0006357">
    <property type="term" value="P:regulation of transcription by RNA polymerase II"/>
    <property type="evidence" value="ECO:0007669"/>
    <property type="project" value="TreeGrafter"/>
</dbReference>
<dbReference type="PROSITE" id="PS50071">
    <property type="entry name" value="HOMEOBOX_2"/>
    <property type="match status" value="1"/>
</dbReference>
<dbReference type="OrthoDB" id="8181737at2759"/>
<dbReference type="InterPro" id="IPR051662">
    <property type="entry name" value="H2.0_Homeobox_NeuralPatt"/>
</dbReference>
<dbReference type="GO" id="GO:0003677">
    <property type="term" value="F:DNA binding"/>
    <property type="evidence" value="ECO:0007669"/>
    <property type="project" value="UniProtKB-UniRule"/>
</dbReference>
<evidence type="ECO:0000259" key="4">
    <source>
        <dbReference type="PROSITE" id="PS50071"/>
    </source>
</evidence>
<proteinExistence type="predicted"/>
<accession>A0A2J7PLY9</accession>
<keyword evidence="2 3" id="KW-0371">Homeobox</keyword>
<dbReference type="Gene3D" id="1.10.10.60">
    <property type="entry name" value="Homeodomain-like"/>
    <property type="match status" value="1"/>
</dbReference>
<keyword evidence="2 3" id="KW-0539">Nucleus</keyword>
<dbReference type="EMBL" id="NEVH01024421">
    <property type="protein sequence ID" value="PNF17337.1"/>
    <property type="molecule type" value="Genomic_DNA"/>
</dbReference>
<evidence type="ECO:0000256" key="1">
    <source>
        <dbReference type="ARBA" id="ARBA00004123"/>
    </source>
</evidence>
<dbReference type="SMART" id="SM00389">
    <property type="entry name" value="HOX"/>
    <property type="match status" value="1"/>
</dbReference>
<dbReference type="AlphaFoldDB" id="A0A2J7PLY9"/>
<dbReference type="CDD" id="cd00086">
    <property type="entry name" value="homeodomain"/>
    <property type="match status" value="1"/>
</dbReference>
<dbReference type="SUPFAM" id="SSF46689">
    <property type="entry name" value="Homeodomain-like"/>
    <property type="match status" value="1"/>
</dbReference>
<dbReference type="InParanoid" id="A0A2J7PLY9"/>
<dbReference type="InterPro" id="IPR001356">
    <property type="entry name" value="HD"/>
</dbReference>
<evidence type="ECO:0000313" key="5">
    <source>
        <dbReference type="EMBL" id="PNF17337.1"/>
    </source>
</evidence>
<gene>
    <name evidence="5" type="ORF">B7P43_G02962</name>
</gene>
<dbReference type="InterPro" id="IPR009057">
    <property type="entry name" value="Homeodomain-like_sf"/>
</dbReference>
<comment type="subcellular location">
    <subcellularLocation>
        <location evidence="1 2 3">Nucleus</location>
    </subcellularLocation>
</comment>
<name>A0A2J7PLY9_9NEOP</name>
<dbReference type="GO" id="GO:0005634">
    <property type="term" value="C:nucleus"/>
    <property type="evidence" value="ECO:0007669"/>
    <property type="project" value="UniProtKB-SubCell"/>
</dbReference>
<sequence>MLKSFNAPVFNTSPTIMTSPFLMDNLLNTKFEHSQQSSPGSENIGPRKLVDRDSRGLLTCPVPPKNPAGSSYYNGNASPGTINEILATKQHQQNQLESAPGIVTSRLLSPHHQEALGPTATASLTLGITASYSIVAQDSHGLPAMLPTARRHQPAIVTCSCGGSDECCAAKRDLGHSLAYYHGQPGHCASNGCCCYDRRNDNTSLRASLKQDSTPSQAKPILKFSVSAILGADAVKSTPCTDPLLHGNGPPLFGYAGIGSGSSIAKPIPRPAAMFNPHLHTLLACRHPYLTGEGISYTHSSAASPYLTGERIGYTLSSAVNPYHTGERIGYTHSSAVNPHLTASPYLTGERIGYTHSSAASPYLTGERIGYTLSSAASPYLTGERIGYTLSSAASPYLTGERIGYTLSSAASPYLTGECMGYTLSSAANLYLTDECIGYTCSSAVNPYLTGEGIGYTCSSAVNPYLTGEGIGYTHSSAANPYLTDERMGYTLSYAASPYHTSERIGYTHSSAANPYLTGERISYTHSSAANTYLTVSTPNTGGSVGPGGSSGAPTAVFPLPGTFPWANSSRGKPRRGMMRRAVFSDLQRKGLEKRFQIQKYISKPDRKKLAEKLGLKDSQASSLLLNNFQNNKQRIG</sequence>
<dbReference type="Pfam" id="PF00046">
    <property type="entry name" value="Homeodomain"/>
    <property type="match status" value="1"/>
</dbReference>
<comment type="caution">
    <text evidence="5">The sequence shown here is derived from an EMBL/GenBank/DDBJ whole genome shotgun (WGS) entry which is preliminary data.</text>
</comment>
<reference evidence="5 6" key="1">
    <citation type="submission" date="2017-12" db="EMBL/GenBank/DDBJ databases">
        <title>Hemimetabolous genomes reveal molecular basis of termite eusociality.</title>
        <authorList>
            <person name="Harrison M.C."/>
            <person name="Jongepier E."/>
            <person name="Robertson H.M."/>
            <person name="Arning N."/>
            <person name="Bitard-Feildel T."/>
            <person name="Chao H."/>
            <person name="Childers C.P."/>
            <person name="Dinh H."/>
            <person name="Doddapaneni H."/>
            <person name="Dugan S."/>
            <person name="Gowin J."/>
            <person name="Greiner C."/>
            <person name="Han Y."/>
            <person name="Hu H."/>
            <person name="Hughes D.S.T."/>
            <person name="Huylmans A.-K."/>
            <person name="Kemena C."/>
            <person name="Kremer L.P.M."/>
            <person name="Lee S.L."/>
            <person name="Lopez-Ezquerra A."/>
            <person name="Mallet L."/>
            <person name="Monroy-Kuhn J.M."/>
            <person name="Moser A."/>
            <person name="Murali S.C."/>
            <person name="Muzny D.M."/>
            <person name="Otani S."/>
            <person name="Piulachs M.-D."/>
            <person name="Poelchau M."/>
            <person name="Qu J."/>
            <person name="Schaub F."/>
            <person name="Wada-Katsumata A."/>
            <person name="Worley K.C."/>
            <person name="Xie Q."/>
            <person name="Ylla G."/>
            <person name="Poulsen M."/>
            <person name="Gibbs R.A."/>
            <person name="Schal C."/>
            <person name="Richards S."/>
            <person name="Belles X."/>
            <person name="Korb J."/>
            <person name="Bornberg-Bauer E."/>
        </authorList>
    </citation>
    <scope>NUCLEOTIDE SEQUENCE [LARGE SCALE GENOMIC DNA]</scope>
    <source>
        <tissue evidence="5">Whole body</tissue>
    </source>
</reference>
<feature type="DNA-binding region" description="Homeobox" evidence="2">
    <location>
        <begin position="577"/>
        <end position="636"/>
    </location>
</feature>
<dbReference type="STRING" id="105785.A0A2J7PLY9"/>
<keyword evidence="6" id="KW-1185">Reference proteome</keyword>
<dbReference type="PANTHER" id="PTHR24331:SF0">
    <property type="entry name" value="DBX"/>
    <property type="match status" value="1"/>
</dbReference>
<protein>
    <recommendedName>
        <fullName evidence="4">Homeobox domain-containing protein</fullName>
    </recommendedName>
</protein>
<dbReference type="PANTHER" id="PTHR24331">
    <property type="entry name" value="DBX"/>
    <property type="match status" value="1"/>
</dbReference>
<organism evidence="5 6">
    <name type="scientific">Cryptotermes secundus</name>
    <dbReference type="NCBI Taxonomy" id="105785"/>
    <lineage>
        <taxon>Eukaryota</taxon>
        <taxon>Metazoa</taxon>
        <taxon>Ecdysozoa</taxon>
        <taxon>Arthropoda</taxon>
        <taxon>Hexapoda</taxon>
        <taxon>Insecta</taxon>
        <taxon>Pterygota</taxon>
        <taxon>Neoptera</taxon>
        <taxon>Polyneoptera</taxon>
        <taxon>Dictyoptera</taxon>
        <taxon>Blattodea</taxon>
        <taxon>Blattoidea</taxon>
        <taxon>Termitoidae</taxon>
        <taxon>Kalotermitidae</taxon>
        <taxon>Cryptotermitinae</taxon>
        <taxon>Cryptotermes</taxon>
    </lineage>
</organism>
<dbReference type="Proteomes" id="UP000235965">
    <property type="component" value="Unassembled WGS sequence"/>
</dbReference>
<evidence type="ECO:0000313" key="6">
    <source>
        <dbReference type="Proteomes" id="UP000235965"/>
    </source>
</evidence>
<keyword evidence="2 3" id="KW-0238">DNA-binding</keyword>
<evidence type="ECO:0000256" key="2">
    <source>
        <dbReference type="PROSITE-ProRule" id="PRU00108"/>
    </source>
</evidence>